<keyword evidence="4 8" id="KW-1133">Transmembrane helix</keyword>
<evidence type="ECO:0000256" key="2">
    <source>
        <dbReference type="ARBA" id="ARBA00005982"/>
    </source>
</evidence>
<evidence type="ECO:0000313" key="10">
    <source>
        <dbReference type="Proteomes" id="UP001229421"/>
    </source>
</evidence>
<evidence type="ECO:0000256" key="7">
    <source>
        <dbReference type="SAM" id="MobiDB-lite"/>
    </source>
</evidence>
<organism evidence="9 10">
    <name type="scientific">Tagetes erecta</name>
    <name type="common">African marigold</name>
    <dbReference type="NCBI Taxonomy" id="13708"/>
    <lineage>
        <taxon>Eukaryota</taxon>
        <taxon>Viridiplantae</taxon>
        <taxon>Streptophyta</taxon>
        <taxon>Embryophyta</taxon>
        <taxon>Tracheophyta</taxon>
        <taxon>Spermatophyta</taxon>
        <taxon>Magnoliopsida</taxon>
        <taxon>eudicotyledons</taxon>
        <taxon>Gunneridae</taxon>
        <taxon>Pentapetalae</taxon>
        <taxon>asterids</taxon>
        <taxon>campanulids</taxon>
        <taxon>Asterales</taxon>
        <taxon>Asteraceae</taxon>
        <taxon>Asteroideae</taxon>
        <taxon>Heliantheae alliance</taxon>
        <taxon>Tageteae</taxon>
        <taxon>Tagetes</taxon>
    </lineage>
</organism>
<comment type="caution">
    <text evidence="9">The sequence shown here is derived from an EMBL/GenBank/DDBJ whole genome shotgun (WGS) entry which is preliminary data.</text>
</comment>
<evidence type="ECO:0000256" key="8">
    <source>
        <dbReference type="SAM" id="Phobius"/>
    </source>
</evidence>
<gene>
    <name evidence="9" type="ORF">QVD17_02964</name>
</gene>
<dbReference type="AlphaFoldDB" id="A0AAD8P884"/>
<proteinExistence type="inferred from homology"/>
<dbReference type="GO" id="GO:0022857">
    <property type="term" value="F:transmembrane transporter activity"/>
    <property type="evidence" value="ECO:0007669"/>
    <property type="project" value="InterPro"/>
</dbReference>
<evidence type="ECO:0000256" key="6">
    <source>
        <dbReference type="ARBA" id="ARBA00044504"/>
    </source>
</evidence>
<name>A0AAD8P884_TARER</name>
<protein>
    <submittedName>
        <fullName evidence="9">Uncharacterized protein</fullName>
    </submittedName>
</protein>
<feature type="region of interest" description="Disordered" evidence="7">
    <location>
        <begin position="286"/>
        <end position="308"/>
    </location>
</feature>
<dbReference type="Proteomes" id="UP001229421">
    <property type="component" value="Unassembled WGS sequence"/>
</dbReference>
<dbReference type="Pfam" id="PF00854">
    <property type="entry name" value="PTR2"/>
    <property type="match status" value="1"/>
</dbReference>
<dbReference type="InterPro" id="IPR000109">
    <property type="entry name" value="POT_fam"/>
</dbReference>
<dbReference type="SUPFAM" id="SSF103473">
    <property type="entry name" value="MFS general substrate transporter"/>
    <property type="match status" value="1"/>
</dbReference>
<sequence>MKSDQHLPFSGHHCLPPVILAWKQYYLIYNHRLLFVIGLMFSRSLTRTAIVSALAWYLTSNGDASSSVMISAIFTNIQGSLSLILELPMAHAAHSSLFGILPTLFISHISYIIALGLFWKLHPQKMNLLLVVTIVLLSLGTSGSKILQDQLVDFVHDIKDPDTSNQDMMISTDDDMIMTRSVARAKIWSGGAYLFGGLIAILLVAPDAIIVGVHSWGFSFFICLITMTLALIIFGVGQIVYHHRSVKLTLEIFMTHISRCLPGYSRQVCSMNLDIEMEENEKIAQEIPTTNFDTKGKEDGSCQKNLDIENGENDQRSIHTKGKEEESNKCSHKQDHGVMLLFIVKSLLRMFPIWGVFLMLSIISATGSAFFSLQYNNLNTNKDIAVQFYSLVQSLSQSFIPYVYSCWICSRLDEYYKVLIWMGLATLIFYSWIAKFFYKDQVLANNDENSGDNDLQELVNELTSEVLENRELVKDDQEQDNLDLANEDLQQELVNGQVKDALPNQNLSNDDQKQDRQVFADNGLQWKEQT</sequence>
<dbReference type="PANTHER" id="PTHR11654">
    <property type="entry name" value="OLIGOPEPTIDE TRANSPORTER-RELATED"/>
    <property type="match status" value="1"/>
</dbReference>
<evidence type="ECO:0000256" key="5">
    <source>
        <dbReference type="ARBA" id="ARBA00023136"/>
    </source>
</evidence>
<feature type="transmembrane region" description="Helical" evidence="8">
    <location>
        <begin position="416"/>
        <end position="438"/>
    </location>
</feature>
<evidence type="ECO:0000313" key="9">
    <source>
        <dbReference type="EMBL" id="KAK1437178.1"/>
    </source>
</evidence>
<feature type="transmembrane region" description="Helical" evidence="8">
    <location>
        <begin position="33"/>
        <end position="58"/>
    </location>
</feature>
<keyword evidence="10" id="KW-1185">Reference proteome</keyword>
<keyword evidence="3 8" id="KW-0812">Transmembrane</keyword>
<feature type="transmembrane region" description="Helical" evidence="8">
    <location>
        <begin position="97"/>
        <end position="119"/>
    </location>
</feature>
<keyword evidence="5 8" id="KW-0472">Membrane</keyword>
<evidence type="ECO:0000256" key="4">
    <source>
        <dbReference type="ARBA" id="ARBA00022989"/>
    </source>
</evidence>
<feature type="transmembrane region" description="Helical" evidence="8">
    <location>
        <begin position="351"/>
        <end position="372"/>
    </location>
</feature>
<comment type="subcellular location">
    <subcellularLocation>
        <location evidence="1">Membrane</location>
        <topology evidence="1">Multi-pass membrane protein</topology>
    </subcellularLocation>
</comment>
<accession>A0AAD8P884</accession>
<feature type="transmembrane region" description="Helical" evidence="8">
    <location>
        <begin position="216"/>
        <end position="241"/>
    </location>
</feature>
<comment type="similarity">
    <text evidence="2">Belongs to the major facilitator superfamily. Proton-dependent oligopeptide transporter (POT/PTR) (TC 2.A.17) family.</text>
</comment>
<dbReference type="InterPro" id="IPR036259">
    <property type="entry name" value="MFS_trans_sf"/>
</dbReference>
<feature type="transmembrane region" description="Helical" evidence="8">
    <location>
        <begin position="187"/>
        <end position="210"/>
    </location>
</feature>
<feature type="transmembrane region" description="Helical" evidence="8">
    <location>
        <begin position="384"/>
        <end position="404"/>
    </location>
</feature>
<evidence type="ECO:0000256" key="3">
    <source>
        <dbReference type="ARBA" id="ARBA00022692"/>
    </source>
</evidence>
<evidence type="ECO:0000256" key="1">
    <source>
        <dbReference type="ARBA" id="ARBA00004141"/>
    </source>
</evidence>
<dbReference type="Gene3D" id="1.20.1250.20">
    <property type="entry name" value="MFS general substrate transporter like domains"/>
    <property type="match status" value="1"/>
</dbReference>
<comment type="similarity">
    <text evidence="6">Belongs to the major facilitator superfamily. Phosphate:H(+) symporter (TC 2.A.1.9) family.</text>
</comment>
<dbReference type="GO" id="GO:0016020">
    <property type="term" value="C:membrane"/>
    <property type="evidence" value="ECO:0007669"/>
    <property type="project" value="UniProtKB-SubCell"/>
</dbReference>
<reference evidence="9" key="1">
    <citation type="journal article" date="2023" name="bioRxiv">
        <title>Improved chromosome-level genome assembly for marigold (Tagetes erecta).</title>
        <authorList>
            <person name="Jiang F."/>
            <person name="Yuan L."/>
            <person name="Wang S."/>
            <person name="Wang H."/>
            <person name="Xu D."/>
            <person name="Wang A."/>
            <person name="Fan W."/>
        </authorList>
    </citation>
    <scope>NUCLEOTIDE SEQUENCE</scope>
    <source>
        <strain evidence="9">WSJ</strain>
        <tissue evidence="9">Leaf</tissue>
    </source>
</reference>
<dbReference type="EMBL" id="JAUHHV010000001">
    <property type="protein sequence ID" value="KAK1437178.1"/>
    <property type="molecule type" value="Genomic_DNA"/>
</dbReference>